<dbReference type="SUPFAM" id="SSF51735">
    <property type="entry name" value="NAD(P)-binding Rossmann-fold domains"/>
    <property type="match status" value="1"/>
</dbReference>
<dbReference type="SUPFAM" id="SSF52413">
    <property type="entry name" value="UDP-glucose/GDP-mannose dehydrogenase C-terminal domain"/>
    <property type="match status" value="1"/>
</dbReference>
<keyword evidence="7" id="KW-1185">Reference proteome</keyword>
<dbReference type="InterPro" id="IPR036220">
    <property type="entry name" value="UDP-Glc/GDP-Man_DH_C_sf"/>
</dbReference>
<dbReference type="Pfam" id="PF03720">
    <property type="entry name" value="UDPG_MGDP_dh_C"/>
    <property type="match status" value="1"/>
</dbReference>
<sequence length="435" mass="47158">MTESNLPFPHAASAAAQARICVIGLGYVGLPLTVAFGAVQPTLGYDIDAARVAELQQGRDHTLELEPQELAAAVHARYSADPDDLSDCNVYIVTVPTPIDAHEQPDLGPLRAASILIASVLKRGDLVIYESTVYPGTTEEVCVPLLEAGSGLRFNQDFHCGYSPERINPGDRQRRLADIRKITSGSTAEVAAVVDALYARIIHAGTWPAPSIRVAEAAKVIENIQRDVNIALVNELALIFDRLGIDTQDVLDAAGSKWNFLPFRPGLVGGHCIGVDPYYLLHKSESVGYHPDLIHTARQVNNRVGAHVAQRVLALLQARGHALPQARVLVLGVTFKENCPDLRNSRALELAQALQDAGAQVQVQDPWVGPATLQGSGLHWVDTPDPQGYDAVVLAVAHDRFRNMDRAAIQALLRPDGVVYDVKSVWPRDVVDDRL</sequence>
<dbReference type="InterPro" id="IPR017476">
    <property type="entry name" value="UDP-Glc/GDP-Man"/>
</dbReference>
<dbReference type="PIRSF" id="PIRSF500136">
    <property type="entry name" value="UDP_ManNAc_DH"/>
    <property type="match status" value="1"/>
</dbReference>
<dbReference type="Pfam" id="PF00984">
    <property type="entry name" value="UDPG_MGDP_dh"/>
    <property type="match status" value="1"/>
</dbReference>
<evidence type="ECO:0000256" key="1">
    <source>
        <dbReference type="ARBA" id="ARBA00006601"/>
    </source>
</evidence>
<evidence type="ECO:0000256" key="2">
    <source>
        <dbReference type="ARBA" id="ARBA00023002"/>
    </source>
</evidence>
<dbReference type="EMBL" id="CP115543">
    <property type="protein sequence ID" value="WNH50060.1"/>
    <property type="molecule type" value="Genomic_DNA"/>
</dbReference>
<keyword evidence="2" id="KW-0560">Oxidoreductase</keyword>
<reference evidence="6 7" key="1">
    <citation type="submission" date="2022-12" db="EMBL/GenBank/DDBJ databases">
        <title>Two new species, Stenotrophomonas aracearum and Stenotrophomonas oahuensis, isolated from Anthurium (Araceae family) in Hawaii.</title>
        <authorList>
            <person name="Chunag S.C."/>
            <person name="Dobhal S."/>
            <person name="Alvarez A."/>
            <person name="Arif M."/>
        </authorList>
    </citation>
    <scope>NUCLEOTIDE SEQUENCE [LARGE SCALE GENOMIC DNA]</scope>
    <source>
        <strain evidence="6 7">A5588</strain>
    </source>
</reference>
<evidence type="ECO:0000256" key="4">
    <source>
        <dbReference type="PIRNR" id="PIRNR000124"/>
    </source>
</evidence>
<dbReference type="RefSeq" id="WP_311184293.1">
    <property type="nucleotide sequence ID" value="NZ_CP115543.1"/>
</dbReference>
<dbReference type="InterPro" id="IPR036291">
    <property type="entry name" value="NAD(P)-bd_dom_sf"/>
</dbReference>
<dbReference type="Pfam" id="PF03721">
    <property type="entry name" value="UDPG_MGDP_dh_N"/>
    <property type="match status" value="1"/>
</dbReference>
<evidence type="ECO:0000313" key="6">
    <source>
        <dbReference type="EMBL" id="WNH50060.1"/>
    </source>
</evidence>
<dbReference type="SUPFAM" id="SSF48179">
    <property type="entry name" value="6-phosphogluconate dehydrogenase C-terminal domain-like"/>
    <property type="match status" value="1"/>
</dbReference>
<accession>A0ABY9YHZ0</accession>
<dbReference type="Proteomes" id="UP001305421">
    <property type="component" value="Chromosome"/>
</dbReference>
<dbReference type="PANTHER" id="PTHR43491">
    <property type="entry name" value="UDP-N-ACETYL-D-MANNOSAMINE DEHYDROGENASE"/>
    <property type="match status" value="1"/>
</dbReference>
<dbReference type="InterPro" id="IPR001732">
    <property type="entry name" value="UDP-Glc/GDP-Man_DH_N"/>
</dbReference>
<dbReference type="PIRSF" id="PIRSF000124">
    <property type="entry name" value="UDPglc_GDPman_dh"/>
    <property type="match status" value="1"/>
</dbReference>
<dbReference type="NCBIfam" id="TIGR03026">
    <property type="entry name" value="NDP-sugDHase"/>
    <property type="match status" value="1"/>
</dbReference>
<comment type="similarity">
    <text evidence="1 4">Belongs to the UDP-glucose/GDP-mannose dehydrogenase family.</text>
</comment>
<feature type="domain" description="UDP-glucose/GDP-mannose dehydrogenase C-terminal" evidence="5">
    <location>
        <begin position="329"/>
        <end position="428"/>
    </location>
</feature>
<dbReference type="SMART" id="SM00984">
    <property type="entry name" value="UDPG_MGDP_dh_C"/>
    <property type="match status" value="1"/>
</dbReference>
<protein>
    <submittedName>
        <fullName evidence="6">Nucleotide sugar dehydrogenase</fullName>
    </submittedName>
</protein>
<name>A0ABY9YHZ0_9GAMM</name>
<evidence type="ECO:0000256" key="3">
    <source>
        <dbReference type="ARBA" id="ARBA00023027"/>
    </source>
</evidence>
<evidence type="ECO:0000259" key="5">
    <source>
        <dbReference type="SMART" id="SM00984"/>
    </source>
</evidence>
<evidence type="ECO:0000313" key="7">
    <source>
        <dbReference type="Proteomes" id="UP001305421"/>
    </source>
</evidence>
<dbReference type="InterPro" id="IPR014027">
    <property type="entry name" value="UDP-Glc/GDP-Man_DH_C"/>
</dbReference>
<dbReference type="InterPro" id="IPR008927">
    <property type="entry name" value="6-PGluconate_DH-like_C_sf"/>
</dbReference>
<proteinExistence type="inferred from homology"/>
<dbReference type="PANTHER" id="PTHR43491:SF2">
    <property type="entry name" value="UDP-N-ACETYL-D-MANNOSAMINE DEHYDROGENASE"/>
    <property type="match status" value="1"/>
</dbReference>
<dbReference type="InterPro" id="IPR028359">
    <property type="entry name" value="UDP_ManNAc/GlcNAc_DH"/>
</dbReference>
<dbReference type="Gene3D" id="3.40.50.720">
    <property type="entry name" value="NAD(P)-binding Rossmann-like Domain"/>
    <property type="match status" value="2"/>
</dbReference>
<keyword evidence="3" id="KW-0520">NAD</keyword>
<gene>
    <name evidence="6" type="ORF">PDM28_07135</name>
</gene>
<organism evidence="6 7">
    <name type="scientific">Stenotrophomonas aracearum</name>
    <dbReference type="NCBI Taxonomy" id="3003272"/>
    <lineage>
        <taxon>Bacteria</taxon>
        <taxon>Pseudomonadati</taxon>
        <taxon>Pseudomonadota</taxon>
        <taxon>Gammaproteobacteria</taxon>
        <taxon>Lysobacterales</taxon>
        <taxon>Lysobacteraceae</taxon>
        <taxon>Stenotrophomonas</taxon>
    </lineage>
</organism>
<dbReference type="InterPro" id="IPR014026">
    <property type="entry name" value="UDP-Glc/GDP-Man_DH_dimer"/>
</dbReference>